<name>A0AAN6VCH1_9PEZI</name>
<dbReference type="AlphaFoldDB" id="A0AAN6VCH1"/>
<evidence type="ECO:0000313" key="2">
    <source>
        <dbReference type="Proteomes" id="UP001302745"/>
    </source>
</evidence>
<dbReference type="EMBL" id="MU857239">
    <property type="protein sequence ID" value="KAK4148892.1"/>
    <property type="molecule type" value="Genomic_DNA"/>
</dbReference>
<dbReference type="Pfam" id="PF12796">
    <property type="entry name" value="Ank_2"/>
    <property type="match status" value="1"/>
</dbReference>
<evidence type="ECO:0000313" key="1">
    <source>
        <dbReference type="EMBL" id="KAK4148892.1"/>
    </source>
</evidence>
<accession>A0AAN6VCH1</accession>
<dbReference type="InterPro" id="IPR002110">
    <property type="entry name" value="Ankyrin_rpt"/>
</dbReference>
<dbReference type="Proteomes" id="UP001302745">
    <property type="component" value="Unassembled WGS sequence"/>
</dbReference>
<dbReference type="InterPro" id="IPR036770">
    <property type="entry name" value="Ankyrin_rpt-contain_sf"/>
</dbReference>
<gene>
    <name evidence="1" type="ORF">C8A00DRAFT_19362</name>
</gene>
<dbReference type="SUPFAM" id="SSF48403">
    <property type="entry name" value="Ankyrin repeat"/>
    <property type="match status" value="1"/>
</dbReference>
<keyword evidence="2" id="KW-1185">Reference proteome</keyword>
<comment type="caution">
    <text evidence="1">The sequence shown here is derived from an EMBL/GenBank/DDBJ whole genome shotgun (WGS) entry which is preliminary data.</text>
</comment>
<reference evidence="1" key="1">
    <citation type="journal article" date="2023" name="Mol. Phylogenet. Evol.">
        <title>Genome-scale phylogeny and comparative genomics of the fungal order Sordariales.</title>
        <authorList>
            <person name="Hensen N."/>
            <person name="Bonometti L."/>
            <person name="Westerberg I."/>
            <person name="Brannstrom I.O."/>
            <person name="Guillou S."/>
            <person name="Cros-Aarteil S."/>
            <person name="Calhoun S."/>
            <person name="Haridas S."/>
            <person name="Kuo A."/>
            <person name="Mondo S."/>
            <person name="Pangilinan J."/>
            <person name="Riley R."/>
            <person name="LaButti K."/>
            <person name="Andreopoulos B."/>
            <person name="Lipzen A."/>
            <person name="Chen C."/>
            <person name="Yan M."/>
            <person name="Daum C."/>
            <person name="Ng V."/>
            <person name="Clum A."/>
            <person name="Steindorff A."/>
            <person name="Ohm R.A."/>
            <person name="Martin F."/>
            <person name="Silar P."/>
            <person name="Natvig D.O."/>
            <person name="Lalanne C."/>
            <person name="Gautier V."/>
            <person name="Ament-Velasquez S.L."/>
            <person name="Kruys A."/>
            <person name="Hutchinson M.I."/>
            <person name="Powell A.J."/>
            <person name="Barry K."/>
            <person name="Miller A.N."/>
            <person name="Grigoriev I.V."/>
            <person name="Debuchy R."/>
            <person name="Gladieux P."/>
            <person name="Hiltunen Thoren M."/>
            <person name="Johannesson H."/>
        </authorList>
    </citation>
    <scope>NUCLEOTIDE SEQUENCE</scope>
    <source>
        <strain evidence="1">CBS 538.74</strain>
    </source>
</reference>
<reference evidence="1" key="2">
    <citation type="submission" date="2023-05" db="EMBL/GenBank/DDBJ databases">
        <authorList>
            <consortium name="Lawrence Berkeley National Laboratory"/>
            <person name="Steindorff A."/>
            <person name="Hensen N."/>
            <person name="Bonometti L."/>
            <person name="Westerberg I."/>
            <person name="Brannstrom I.O."/>
            <person name="Guillou S."/>
            <person name="Cros-Aarteil S."/>
            <person name="Calhoun S."/>
            <person name="Haridas S."/>
            <person name="Kuo A."/>
            <person name="Mondo S."/>
            <person name="Pangilinan J."/>
            <person name="Riley R."/>
            <person name="Labutti K."/>
            <person name="Andreopoulos B."/>
            <person name="Lipzen A."/>
            <person name="Chen C."/>
            <person name="Yanf M."/>
            <person name="Daum C."/>
            <person name="Ng V."/>
            <person name="Clum A."/>
            <person name="Ohm R."/>
            <person name="Martin F."/>
            <person name="Silar P."/>
            <person name="Natvig D."/>
            <person name="Lalanne C."/>
            <person name="Gautier V."/>
            <person name="Ament-Velasquez S.L."/>
            <person name="Kruys A."/>
            <person name="Hutchinson M.I."/>
            <person name="Powell A.J."/>
            <person name="Barry K."/>
            <person name="Miller A.N."/>
            <person name="Grigoriev I.V."/>
            <person name="Debuchy R."/>
            <person name="Gladieux P."/>
            <person name="Thoren M.H."/>
            <person name="Johannesson H."/>
        </authorList>
    </citation>
    <scope>NUCLEOTIDE SEQUENCE</scope>
    <source>
        <strain evidence="1">CBS 538.74</strain>
    </source>
</reference>
<sequence length="52" mass="5630">EIVRQLLEHRADVNAQGGRFGNALQTASAGGHAEIVRQLLEHGAKTGRNVWP</sequence>
<protein>
    <recommendedName>
        <fullName evidence="3">Ankyrin</fullName>
    </recommendedName>
</protein>
<feature type="non-terminal residue" evidence="1">
    <location>
        <position position="1"/>
    </location>
</feature>
<evidence type="ECO:0008006" key="3">
    <source>
        <dbReference type="Google" id="ProtNLM"/>
    </source>
</evidence>
<dbReference type="Gene3D" id="1.25.40.20">
    <property type="entry name" value="Ankyrin repeat-containing domain"/>
    <property type="match status" value="1"/>
</dbReference>
<organism evidence="1 2">
    <name type="scientific">Chaetomidium leptoderma</name>
    <dbReference type="NCBI Taxonomy" id="669021"/>
    <lineage>
        <taxon>Eukaryota</taxon>
        <taxon>Fungi</taxon>
        <taxon>Dikarya</taxon>
        <taxon>Ascomycota</taxon>
        <taxon>Pezizomycotina</taxon>
        <taxon>Sordariomycetes</taxon>
        <taxon>Sordariomycetidae</taxon>
        <taxon>Sordariales</taxon>
        <taxon>Chaetomiaceae</taxon>
        <taxon>Chaetomidium</taxon>
    </lineage>
</organism>
<proteinExistence type="predicted"/>